<keyword evidence="1" id="KW-0460">Magnesium</keyword>
<evidence type="ECO:0000313" key="5">
    <source>
        <dbReference type="Proteomes" id="UP000318359"/>
    </source>
</evidence>
<comment type="catalytic activity">
    <reaction evidence="1">
        <text>a 1,2-diacyl-sn-glycero-3-phospho-(1'-sn-glycero-3'-phosphate) + H2O = a 1,2-diacyl-sn-glycero-3-phospho-(1'-sn-glycerol) + phosphate</text>
        <dbReference type="Rhea" id="RHEA:33751"/>
        <dbReference type="ChEBI" id="CHEBI:15377"/>
        <dbReference type="ChEBI" id="CHEBI:43474"/>
        <dbReference type="ChEBI" id="CHEBI:60110"/>
        <dbReference type="ChEBI" id="CHEBI:64716"/>
        <dbReference type="EC" id="3.1.3.27"/>
    </reaction>
</comment>
<name>A0A520MCT9_9GAMM</name>
<keyword evidence="1" id="KW-0595">Phospholipid degradation</keyword>
<dbReference type="EC" id="3.1.3.27" evidence="1"/>
<comment type="function">
    <text evidence="1">Lipid phosphatase which dephosphorylates phosphatidylglycerophosphate (PGP) to phosphatidylglycerol (PG).</text>
</comment>
<dbReference type="InterPro" id="IPR036681">
    <property type="entry name" value="PgpA-like_sf"/>
</dbReference>
<keyword evidence="1" id="KW-0443">Lipid metabolism</keyword>
<comment type="caution">
    <text evidence="4">The sequence shown here is derived from an EMBL/GenBank/DDBJ whole genome shotgun (WGS) entry which is preliminary data.</text>
</comment>
<protein>
    <recommendedName>
        <fullName evidence="1">Phosphatidylglycerophosphatase A</fullName>
        <ecNumber evidence="1">3.1.3.27</ecNumber>
    </recommendedName>
    <alternativeName>
        <fullName evidence="1">Phosphatidylglycerolphosphate phosphatase A</fullName>
    </alternativeName>
</protein>
<evidence type="ECO:0000256" key="2">
    <source>
        <dbReference type="SAM" id="Phobius"/>
    </source>
</evidence>
<evidence type="ECO:0000313" key="4">
    <source>
        <dbReference type="EMBL" id="RZO19025.1"/>
    </source>
</evidence>
<keyword evidence="1" id="KW-0442">Lipid degradation</keyword>
<comment type="pathway">
    <text evidence="1">Phospholipid metabolism; phosphatidylglycerol biosynthesis; phosphatidylglycerol from CDP-diacylglycerol: step 2/2.</text>
</comment>
<dbReference type="EMBL" id="SHBM01000002">
    <property type="protein sequence ID" value="RZO19025.1"/>
    <property type="molecule type" value="Genomic_DNA"/>
</dbReference>
<dbReference type="PANTHER" id="PTHR36305:SF1">
    <property type="entry name" value="PHOSPHATIDYLGLYCEROPHOSPHATASE A"/>
    <property type="match status" value="1"/>
</dbReference>
<dbReference type="PANTHER" id="PTHR36305">
    <property type="entry name" value="PHOSPHATIDYLGLYCEROPHOSPHATASE A"/>
    <property type="match status" value="1"/>
</dbReference>
<feature type="transmembrane region" description="Helical" evidence="2">
    <location>
        <begin position="142"/>
        <end position="160"/>
    </location>
</feature>
<dbReference type="InterPro" id="IPR007686">
    <property type="entry name" value="YutG/PgpA"/>
</dbReference>
<dbReference type="GO" id="GO:0005886">
    <property type="term" value="C:plasma membrane"/>
    <property type="evidence" value="ECO:0007669"/>
    <property type="project" value="UniProtKB-SubCell"/>
</dbReference>
<keyword evidence="1" id="KW-1208">Phospholipid metabolism</keyword>
<dbReference type="PIRSF" id="PIRSF006162">
    <property type="entry name" value="PgpA"/>
    <property type="match status" value="1"/>
</dbReference>
<dbReference type="InterPro" id="IPR026037">
    <property type="entry name" value="PgpA"/>
</dbReference>
<sequence length="161" mass="18256">MNNFPDIKNPIHFFATLGGIGKIKYAPGTFGSLFAFLSFIYLSHYINMIPVTVGVILFAIWICERASANLIDKDHKSIIIDELAGMWLALLPALYLSTQMSRSSYALMAFIFFRLFDIWKPFPISYFDQKIKNGFGIVLDDLLAGILAIIPAWFLTFLLFV</sequence>
<dbReference type="Proteomes" id="UP000318359">
    <property type="component" value="Unassembled WGS sequence"/>
</dbReference>
<keyword evidence="1 2" id="KW-0812">Transmembrane</keyword>
<comment type="cofactor">
    <cofactor evidence="1">
        <name>Mg(2+)</name>
        <dbReference type="ChEBI" id="CHEBI:18420"/>
    </cofactor>
</comment>
<feature type="transmembrane region" description="Helical" evidence="2">
    <location>
        <begin position="78"/>
        <end position="97"/>
    </location>
</feature>
<keyword evidence="1 2" id="KW-0472">Membrane</keyword>
<keyword evidence="1" id="KW-0479">Metal-binding</keyword>
<reference evidence="4 5" key="1">
    <citation type="submission" date="2019-02" db="EMBL/GenBank/DDBJ databases">
        <title>Prokaryotic population dynamics and viral predation in marine succession experiment using metagenomics: the confinement effect.</title>
        <authorList>
            <person name="Haro-Moreno J.M."/>
            <person name="Rodriguez-Valera F."/>
            <person name="Lopez-Perez M."/>
        </authorList>
    </citation>
    <scope>NUCLEOTIDE SEQUENCE [LARGE SCALE GENOMIC DNA]</scope>
    <source>
        <strain evidence="4">MED-G167</strain>
    </source>
</reference>
<feature type="transmembrane region" description="Helical" evidence="2">
    <location>
        <begin position="103"/>
        <end position="122"/>
    </location>
</feature>
<evidence type="ECO:0000256" key="1">
    <source>
        <dbReference type="PIRNR" id="PIRNR006162"/>
    </source>
</evidence>
<comment type="subcellular location">
    <subcellularLocation>
        <location evidence="1">Cell inner membrane</location>
        <topology evidence="1">Multi-pass membrane protein</topology>
    </subcellularLocation>
</comment>
<keyword evidence="1" id="KW-0997">Cell inner membrane</keyword>
<keyword evidence="1" id="KW-1003">Cell membrane</keyword>
<dbReference type="GO" id="GO:0046872">
    <property type="term" value="F:metal ion binding"/>
    <property type="evidence" value="ECO:0007669"/>
    <property type="project" value="UniProtKB-KW"/>
</dbReference>
<dbReference type="UniPathway" id="UPA00084">
    <property type="reaction ID" value="UER00504"/>
</dbReference>
<gene>
    <name evidence="4" type="ORF">EVB00_00185</name>
</gene>
<dbReference type="GO" id="GO:0009395">
    <property type="term" value="P:phospholipid catabolic process"/>
    <property type="evidence" value="ECO:0007669"/>
    <property type="project" value="UniProtKB-KW"/>
</dbReference>
<evidence type="ECO:0000259" key="3">
    <source>
        <dbReference type="Pfam" id="PF04608"/>
    </source>
</evidence>
<dbReference type="GO" id="GO:0008962">
    <property type="term" value="F:phosphatidylglycerophosphatase activity"/>
    <property type="evidence" value="ECO:0007669"/>
    <property type="project" value="UniProtKB-EC"/>
</dbReference>
<dbReference type="GO" id="GO:0006655">
    <property type="term" value="P:phosphatidylglycerol biosynthetic process"/>
    <property type="evidence" value="ECO:0007669"/>
    <property type="project" value="UniProtKB-UniPathway"/>
</dbReference>
<proteinExistence type="predicted"/>
<feature type="transmembrane region" description="Helical" evidence="2">
    <location>
        <begin position="48"/>
        <end position="66"/>
    </location>
</feature>
<dbReference type="CDD" id="cd06971">
    <property type="entry name" value="PgpA"/>
    <property type="match status" value="1"/>
</dbReference>
<dbReference type="SUPFAM" id="SSF101307">
    <property type="entry name" value="YutG-like"/>
    <property type="match status" value="1"/>
</dbReference>
<keyword evidence="1" id="KW-0378">Hydrolase</keyword>
<dbReference type="AlphaFoldDB" id="A0A520MCT9"/>
<keyword evidence="2" id="KW-1133">Transmembrane helix</keyword>
<feature type="domain" description="YutG/PgpA" evidence="3">
    <location>
        <begin position="14"/>
        <end position="152"/>
    </location>
</feature>
<organism evidence="4 5">
    <name type="scientific">SAR86 cluster bacterium</name>
    <dbReference type="NCBI Taxonomy" id="2030880"/>
    <lineage>
        <taxon>Bacteria</taxon>
        <taxon>Pseudomonadati</taxon>
        <taxon>Pseudomonadota</taxon>
        <taxon>Gammaproteobacteria</taxon>
        <taxon>SAR86 cluster</taxon>
    </lineage>
</organism>
<dbReference type="Pfam" id="PF04608">
    <property type="entry name" value="PgpA"/>
    <property type="match status" value="1"/>
</dbReference>
<accession>A0A520MCT9</accession>